<name>A0A0G9FD09_LACPN</name>
<dbReference type="Proteomes" id="UP000076882">
    <property type="component" value="Unassembled WGS sequence"/>
</dbReference>
<gene>
    <name evidence="5" type="ORF">JH395_03660</name>
    <name evidence="2" type="ORF">Lp19_1597</name>
    <name evidence="4" type="ORF">LPJSA22_02529</name>
    <name evidence="3" type="ORF">NAB2_3575</name>
    <name evidence="1" type="ORF">Nizo2260_2558</name>
</gene>
<evidence type="ECO:0000313" key="1">
    <source>
        <dbReference type="EMBL" id="KZU02241.1"/>
    </source>
</evidence>
<evidence type="ECO:0000313" key="5">
    <source>
        <dbReference type="EMBL" id="QQM61664.1"/>
    </source>
</evidence>
<reference evidence="6 7" key="1">
    <citation type="submission" date="2016-03" db="EMBL/GenBank/DDBJ databases">
        <title>Comparative genomics of 54 Lactobacillus plantarum strains reveals genomic uncoupling from niche constraints.</title>
        <authorList>
            <person name="Martino M.E."/>
        </authorList>
    </citation>
    <scope>NUCLEOTIDE SEQUENCE [LARGE SCALE GENOMIC DNA]</scope>
    <source>
        <strain evidence="2 7">19.1</strain>
        <strain evidence="3 6">NAB2</strain>
        <strain evidence="1 8">Nizo2260</strain>
    </source>
</reference>
<evidence type="ECO:0000313" key="8">
    <source>
        <dbReference type="Proteomes" id="UP000076989"/>
    </source>
</evidence>
<evidence type="ECO:0000313" key="9">
    <source>
        <dbReference type="Proteomes" id="UP000094892"/>
    </source>
</evidence>
<proteinExistence type="predicted"/>
<dbReference type="GeneID" id="77215998"/>
<evidence type="ECO:0000313" key="6">
    <source>
        <dbReference type="Proteomes" id="UP000076872"/>
    </source>
</evidence>
<evidence type="ECO:0000313" key="7">
    <source>
        <dbReference type="Proteomes" id="UP000076882"/>
    </source>
</evidence>
<dbReference type="Proteomes" id="UP000076872">
    <property type="component" value="Unassembled WGS sequence"/>
</dbReference>
<dbReference type="KEGG" id="lpb:SH83_11730"/>
<dbReference type="EMBL" id="MCOL01000001">
    <property type="protein sequence ID" value="ODO62515.1"/>
    <property type="molecule type" value="Genomic_DNA"/>
</dbReference>
<sequence>MKIEILPTTTTEIPLAILSMSNLDNRELNPAIEKQLAAQGLAVAQPQNALADLLQVIHARHPVQINAWDMNTLGTEQVQLHLTAQGASLSADATTPIRPNLDSKSSRILIVVGDPDASEASVHATGQELQRKIKAFFGIQARLQFPSCTTQPVSIETTRPAS</sequence>
<reference evidence="4 9" key="2">
    <citation type="submission" date="2016-08" db="EMBL/GenBank/DDBJ databases">
        <title>Genome sequencing of Lactobacillus plantarum JSA22, isolated from fermented soybean paste.</title>
        <authorList>
            <person name="Choi H.S."/>
        </authorList>
    </citation>
    <scope>NUCLEOTIDE SEQUENCE [LARGE SCALE GENOMIC DNA]</scope>
    <source>
        <strain evidence="4 9">JSA22</strain>
    </source>
</reference>
<protein>
    <submittedName>
        <fullName evidence="2">Uncharacterized protein</fullName>
    </submittedName>
</protein>
<dbReference type="AlphaFoldDB" id="A0A0G9FD09"/>
<dbReference type="Proteomes" id="UP000595466">
    <property type="component" value="Chromosome"/>
</dbReference>
<reference evidence="5 10" key="3">
    <citation type="submission" date="2020-12" db="EMBL/GenBank/DDBJ databases">
        <title>Whole genome sequencing of Lactobacillus plantarum PC518.</title>
        <authorList>
            <person name="Guo Q."/>
        </authorList>
    </citation>
    <scope>NUCLEOTIDE SEQUENCE [LARGE SCALE GENOMIC DNA]</scope>
    <source>
        <strain evidence="5 10">PC518</strain>
    </source>
</reference>
<evidence type="ECO:0000313" key="3">
    <source>
        <dbReference type="EMBL" id="KZU99565.1"/>
    </source>
</evidence>
<dbReference type="EMBL" id="LUWI01000030">
    <property type="protein sequence ID" value="KZU02241.1"/>
    <property type="molecule type" value="Genomic_DNA"/>
</dbReference>
<dbReference type="PATRIC" id="fig|1590.142.peg.2516"/>
<dbReference type="RefSeq" id="WP_003642538.1">
    <property type="nucleotide sequence ID" value="NZ_AP028145.1"/>
</dbReference>
<dbReference type="EMBL" id="LUXO01000044">
    <property type="protein sequence ID" value="KZU99565.1"/>
    <property type="molecule type" value="Genomic_DNA"/>
</dbReference>
<organism evidence="2 7">
    <name type="scientific">Lactiplantibacillus plantarum</name>
    <name type="common">Lactobacillus plantarum</name>
    <dbReference type="NCBI Taxonomy" id="1590"/>
    <lineage>
        <taxon>Bacteria</taxon>
        <taxon>Bacillati</taxon>
        <taxon>Bacillota</taxon>
        <taxon>Bacilli</taxon>
        <taxon>Lactobacillales</taxon>
        <taxon>Lactobacillaceae</taxon>
        <taxon>Lactiplantibacillus</taxon>
    </lineage>
</organism>
<dbReference type="EMBL" id="LUXM01000026">
    <property type="protein sequence ID" value="KZU95643.1"/>
    <property type="molecule type" value="Genomic_DNA"/>
</dbReference>
<accession>A0A0G9FD09</accession>
<dbReference type="Proteomes" id="UP000094892">
    <property type="component" value="Unassembled WGS sequence"/>
</dbReference>
<dbReference type="EMBL" id="CP066817">
    <property type="protein sequence ID" value="QQM61664.1"/>
    <property type="molecule type" value="Genomic_DNA"/>
</dbReference>
<evidence type="ECO:0000313" key="2">
    <source>
        <dbReference type="EMBL" id="KZU95643.1"/>
    </source>
</evidence>
<evidence type="ECO:0000313" key="10">
    <source>
        <dbReference type="Proteomes" id="UP000595466"/>
    </source>
</evidence>
<evidence type="ECO:0000313" key="4">
    <source>
        <dbReference type="EMBL" id="ODO62515.1"/>
    </source>
</evidence>
<dbReference type="Proteomes" id="UP000076989">
    <property type="component" value="Unassembled WGS sequence"/>
</dbReference>